<proteinExistence type="predicted"/>
<gene>
    <name evidence="1" type="ORF">J34TS1_55860</name>
</gene>
<dbReference type="EMBL" id="BORT01000038">
    <property type="protein sequence ID" value="GIO50821.1"/>
    <property type="molecule type" value="Genomic_DNA"/>
</dbReference>
<name>A0A919YHP0_9BACL</name>
<organism evidence="1 2">
    <name type="scientific">Paenibacillus azoreducens</name>
    <dbReference type="NCBI Taxonomy" id="116718"/>
    <lineage>
        <taxon>Bacteria</taxon>
        <taxon>Bacillati</taxon>
        <taxon>Bacillota</taxon>
        <taxon>Bacilli</taxon>
        <taxon>Bacillales</taxon>
        <taxon>Paenibacillaceae</taxon>
        <taxon>Paenibacillus</taxon>
    </lineage>
</organism>
<comment type="caution">
    <text evidence="1">The sequence shown here is derived from an EMBL/GenBank/DDBJ whole genome shotgun (WGS) entry which is preliminary data.</text>
</comment>
<evidence type="ECO:0000313" key="1">
    <source>
        <dbReference type="EMBL" id="GIO50821.1"/>
    </source>
</evidence>
<protein>
    <submittedName>
        <fullName evidence="1">Uncharacterized protein</fullName>
    </submittedName>
</protein>
<keyword evidence="2" id="KW-1185">Reference proteome</keyword>
<evidence type="ECO:0000313" key="2">
    <source>
        <dbReference type="Proteomes" id="UP000682811"/>
    </source>
</evidence>
<reference evidence="1 2" key="1">
    <citation type="submission" date="2021-03" db="EMBL/GenBank/DDBJ databases">
        <title>Antimicrobial resistance genes in bacteria isolated from Japanese honey, and their potential for conferring macrolide and lincosamide resistance in the American foulbrood pathogen Paenibacillus larvae.</title>
        <authorList>
            <person name="Okamoto M."/>
            <person name="Kumagai M."/>
            <person name="Kanamori H."/>
            <person name="Takamatsu D."/>
        </authorList>
    </citation>
    <scope>NUCLEOTIDE SEQUENCE [LARGE SCALE GENOMIC DNA]</scope>
    <source>
        <strain evidence="1 2">J34TS1</strain>
    </source>
</reference>
<sequence>MRWNDLELFENGRKTAEKMRMSEALKNFNQKNDEYYKFLTIYSNKRG</sequence>
<dbReference type="AlphaFoldDB" id="A0A919YHP0"/>
<accession>A0A919YHP0</accession>
<dbReference type="Proteomes" id="UP000682811">
    <property type="component" value="Unassembled WGS sequence"/>
</dbReference>